<dbReference type="EMBL" id="CYHA01000002">
    <property type="protein sequence ID" value="CUA82820.1"/>
    <property type="molecule type" value="Genomic_DNA"/>
</dbReference>
<keyword evidence="2" id="KW-1185">Reference proteome</keyword>
<name>A0A0K6GW67_9NEIS</name>
<evidence type="ECO:0000313" key="1">
    <source>
        <dbReference type="EMBL" id="CUA82820.1"/>
    </source>
</evidence>
<dbReference type="Proteomes" id="UP000243535">
    <property type="component" value="Unassembled WGS sequence"/>
</dbReference>
<proteinExistence type="predicted"/>
<dbReference type="RefSeq" id="WP_055433737.1">
    <property type="nucleotide sequence ID" value="NZ_CYHA01000002.1"/>
</dbReference>
<dbReference type="AlphaFoldDB" id="A0A0K6GW67"/>
<sequence length="205" mass="21872">MKPKDLTRHGRPGWRPLRAGLAGAALLSLAAVVTAGWMVLRPTPAVQPLAGQSDNAPSYVETLSPATPSSNTSVVSGYYVSRPLPLDEDPLALKPGDARYGGLPEADQLAHFEPLPQTSSGERNLSRLQADIRPLLNQARRSLEENDLYLAQGLIDVLEARAADTPEVADLRAELDDRIEAATGRAVCRDGAACGRMTLSQAETP</sequence>
<protein>
    <submittedName>
        <fullName evidence="1">Uncharacterized protein</fullName>
    </submittedName>
</protein>
<accession>A0A0K6GW67</accession>
<gene>
    <name evidence="1" type="ORF">Ga0061063_1474</name>
</gene>
<evidence type="ECO:0000313" key="2">
    <source>
        <dbReference type="Proteomes" id="UP000243535"/>
    </source>
</evidence>
<reference evidence="2" key="1">
    <citation type="submission" date="2015-08" db="EMBL/GenBank/DDBJ databases">
        <authorList>
            <person name="Varghese N."/>
        </authorList>
    </citation>
    <scope>NUCLEOTIDE SEQUENCE [LARGE SCALE GENOMIC DNA]</scope>
    <source>
        <strain evidence="2">DSM 17901</strain>
    </source>
</reference>
<organism evidence="1 2">
    <name type="scientific">Gulbenkiania indica</name>
    <dbReference type="NCBI Taxonomy" id="375574"/>
    <lineage>
        <taxon>Bacteria</taxon>
        <taxon>Pseudomonadati</taxon>
        <taxon>Pseudomonadota</taxon>
        <taxon>Betaproteobacteria</taxon>
        <taxon>Neisseriales</taxon>
        <taxon>Chromobacteriaceae</taxon>
        <taxon>Gulbenkiania</taxon>
    </lineage>
</organism>
<dbReference type="STRING" id="375574.GCA_001418035_01265"/>